<dbReference type="PANTHER" id="PTHR47160">
    <property type="entry name" value="PUTATIVE-RELATED"/>
    <property type="match status" value="1"/>
</dbReference>
<gene>
    <name evidence="3" type="ORF">g.144718</name>
</gene>
<keyword evidence="1" id="KW-0472">Membrane</keyword>
<evidence type="ECO:0000259" key="2">
    <source>
        <dbReference type="Pfam" id="PF10551"/>
    </source>
</evidence>
<dbReference type="InterPro" id="IPR018289">
    <property type="entry name" value="MULE_transposase_dom"/>
</dbReference>
<feature type="transmembrane region" description="Helical" evidence="1">
    <location>
        <begin position="191"/>
        <end position="216"/>
    </location>
</feature>
<dbReference type="Pfam" id="PF10551">
    <property type="entry name" value="MULE"/>
    <property type="match status" value="1"/>
</dbReference>
<accession>A0A2S2NKH0</accession>
<feature type="domain" description="MULE transposase" evidence="2">
    <location>
        <begin position="2"/>
        <end position="64"/>
    </location>
</feature>
<dbReference type="EMBL" id="GGMR01004803">
    <property type="protein sequence ID" value="MBY17422.1"/>
    <property type="molecule type" value="Transcribed_RNA"/>
</dbReference>
<keyword evidence="1" id="KW-0812">Transmembrane</keyword>
<dbReference type="AlphaFoldDB" id="A0A2S2NKH0"/>
<name>A0A2S2NKH0_SCHGA</name>
<keyword evidence="1" id="KW-1133">Transmembrane helix</keyword>
<evidence type="ECO:0000256" key="1">
    <source>
        <dbReference type="SAM" id="Phobius"/>
    </source>
</evidence>
<organism evidence="3">
    <name type="scientific">Schizaphis graminum</name>
    <name type="common">Green bug aphid</name>
    <dbReference type="NCBI Taxonomy" id="13262"/>
    <lineage>
        <taxon>Eukaryota</taxon>
        <taxon>Metazoa</taxon>
        <taxon>Ecdysozoa</taxon>
        <taxon>Arthropoda</taxon>
        <taxon>Hexapoda</taxon>
        <taxon>Insecta</taxon>
        <taxon>Pterygota</taxon>
        <taxon>Neoptera</taxon>
        <taxon>Paraneoptera</taxon>
        <taxon>Hemiptera</taxon>
        <taxon>Sternorrhyncha</taxon>
        <taxon>Aphidomorpha</taxon>
        <taxon>Aphidoidea</taxon>
        <taxon>Aphididae</taxon>
        <taxon>Aphidini</taxon>
        <taxon>Schizaphis</taxon>
    </lineage>
</organism>
<proteinExistence type="predicted"/>
<protein>
    <recommendedName>
        <fullName evidence="2">MULE transposase domain-containing protein</fullName>
    </recommendedName>
</protein>
<sequence length="224" mass="26545">MVYALTTRMTQSTYESFLRIVQQILPLNYDRLTIITDYERGLMNAVRLILPHTKLQGCWFHYCQSVIRYCKRSMHSLYDLFQTTVEAATVLRMVLALPHLPAEAQINCNFTMFDGFQIIIEYVNRQQPVIQERLQPFLFGYIQNFWLTKIGAVNISVFGSEIRTNNYVESFHATLLTQIGKHPNIWDFMRILISLYIHICEYCFINTYYVFVILYVNGYQWNIT</sequence>
<reference evidence="3" key="1">
    <citation type="submission" date="2018-04" db="EMBL/GenBank/DDBJ databases">
        <title>Transcriptome of Schizaphis graminum biotype I.</title>
        <authorList>
            <person name="Scully E.D."/>
            <person name="Geib S.M."/>
            <person name="Palmer N.A."/>
            <person name="Koch K."/>
            <person name="Bradshaw J."/>
            <person name="Heng-Moss T."/>
            <person name="Sarath G."/>
        </authorList>
    </citation>
    <scope>NUCLEOTIDE SEQUENCE</scope>
</reference>
<evidence type="ECO:0000313" key="3">
    <source>
        <dbReference type="EMBL" id="MBY17422.1"/>
    </source>
</evidence>
<dbReference type="PANTHER" id="PTHR47160:SF10">
    <property type="entry name" value="MULE TRANSPOSASE DOMAIN-CONTAINING PROTEIN"/>
    <property type="match status" value="1"/>
</dbReference>